<evidence type="ECO:0000256" key="2">
    <source>
        <dbReference type="ARBA" id="ARBA00022801"/>
    </source>
</evidence>
<evidence type="ECO:0000313" key="6">
    <source>
        <dbReference type="EMBL" id="CAG9138721.1"/>
    </source>
</evidence>
<dbReference type="PRINTS" id="PR00502">
    <property type="entry name" value="NUDIXFAMILY"/>
</dbReference>
<dbReference type="InterPro" id="IPR040618">
    <property type="entry name" value="Pre-Nudix"/>
</dbReference>
<dbReference type="EMBL" id="CAJHNJ030000003">
    <property type="protein sequence ID" value="CAG9094766.1"/>
    <property type="molecule type" value="Genomic_DNA"/>
</dbReference>
<dbReference type="AlphaFoldDB" id="A0A8S4D9Q9"/>
<evidence type="ECO:0000313" key="7">
    <source>
        <dbReference type="Proteomes" id="UP000653454"/>
    </source>
</evidence>
<protein>
    <submittedName>
        <fullName evidence="5">(diamondback moth) hypothetical protein</fullName>
    </submittedName>
</protein>
<comment type="similarity">
    <text evidence="1 3">Belongs to the Nudix hydrolase family.</text>
</comment>
<dbReference type="FunFam" id="3.90.79.10:FF:000015">
    <property type="entry name" value="Nudix hydrolase 8"/>
    <property type="match status" value="1"/>
</dbReference>
<dbReference type="PANTHER" id="PTHR13994">
    <property type="entry name" value="NUDIX HYDROLASE RELATED"/>
    <property type="match status" value="1"/>
</dbReference>
<evidence type="ECO:0000256" key="1">
    <source>
        <dbReference type="ARBA" id="ARBA00005582"/>
    </source>
</evidence>
<name>A0A8S4D9Q9_PLUXY</name>
<dbReference type="InterPro" id="IPR020084">
    <property type="entry name" value="NUDIX_hydrolase_CS"/>
</dbReference>
<proteinExistence type="inferred from homology"/>
<dbReference type="GO" id="GO:0051287">
    <property type="term" value="F:NAD binding"/>
    <property type="evidence" value="ECO:0007669"/>
    <property type="project" value="TreeGrafter"/>
</dbReference>
<dbReference type="InterPro" id="IPR015797">
    <property type="entry name" value="NUDIX_hydrolase-like_dom_sf"/>
</dbReference>
<evidence type="ECO:0000259" key="4">
    <source>
        <dbReference type="PROSITE" id="PS51462"/>
    </source>
</evidence>
<organism evidence="5 7">
    <name type="scientific">Plutella xylostella</name>
    <name type="common">Diamondback moth</name>
    <name type="synonym">Plutella maculipennis</name>
    <dbReference type="NCBI Taxonomy" id="51655"/>
    <lineage>
        <taxon>Eukaryota</taxon>
        <taxon>Metazoa</taxon>
        <taxon>Ecdysozoa</taxon>
        <taxon>Arthropoda</taxon>
        <taxon>Hexapoda</taxon>
        <taxon>Insecta</taxon>
        <taxon>Pterygota</taxon>
        <taxon>Neoptera</taxon>
        <taxon>Endopterygota</taxon>
        <taxon>Lepidoptera</taxon>
        <taxon>Glossata</taxon>
        <taxon>Ditrysia</taxon>
        <taxon>Yponomeutoidea</taxon>
        <taxon>Plutellidae</taxon>
        <taxon>Plutella</taxon>
    </lineage>
</organism>
<dbReference type="Gene3D" id="3.40.630.30">
    <property type="match status" value="1"/>
</dbReference>
<dbReference type="Gene3D" id="3.90.79.10">
    <property type="entry name" value="Nucleoside Triphosphate Pyrophosphohydrolase"/>
    <property type="match status" value="1"/>
</dbReference>
<reference evidence="5" key="1">
    <citation type="submission" date="2020-11" db="EMBL/GenBank/DDBJ databases">
        <authorList>
            <person name="Whiteford S."/>
        </authorList>
    </citation>
    <scope>NUCLEOTIDE SEQUENCE</scope>
</reference>
<dbReference type="OrthoDB" id="447842at2759"/>
<dbReference type="PROSITE" id="PS51462">
    <property type="entry name" value="NUDIX"/>
    <property type="match status" value="1"/>
</dbReference>
<dbReference type="Pfam" id="PF18290">
    <property type="entry name" value="Nudix_hydro"/>
    <property type="match status" value="1"/>
</dbReference>
<dbReference type="CDD" id="cd04670">
    <property type="entry name" value="NUDIX_ASFGF2_Nudt6"/>
    <property type="match status" value="1"/>
</dbReference>
<dbReference type="InterPro" id="IPR000086">
    <property type="entry name" value="NUDIX_hydrolase_dom"/>
</dbReference>
<dbReference type="SUPFAM" id="SSF55811">
    <property type="entry name" value="Nudix"/>
    <property type="match status" value="1"/>
</dbReference>
<dbReference type="PRINTS" id="PR01356">
    <property type="entry name" value="GFGPROTEIN"/>
</dbReference>
<keyword evidence="2 3" id="KW-0378">Hydrolase</keyword>
<dbReference type="Proteomes" id="UP000653454">
    <property type="component" value="Unassembled WGS sequence"/>
</dbReference>
<comment type="caution">
    <text evidence="5">The sequence shown here is derived from an EMBL/GenBank/DDBJ whole genome shotgun (WGS) entry which is preliminary data.</text>
</comment>
<sequence>MEPSPHFNGSTDRYNGVTVDSVEEPCGEALFLPKLKDSLKKWQDEKKRCIWFKVNIKDAAWVPALASEGFNFHHARGEFVMMYKWLPDSRSNLPPACHTNLGVGGMVFNERNQLLVVTEQHYEYPHWKLPGGYVERGEDIKDAAIREVKEETDIDAEFESMVTLRHTHNMMFGNSDIYVIVKLRATSDTIAKSEIEIKECKWMDVEEFLNHPHVHEFNRFIVREALEHDKRKLKLNLQKNAVKIGSMSRQITALVLQDVVNTS</sequence>
<keyword evidence="7" id="KW-1185">Reference proteome</keyword>
<dbReference type="PROSITE" id="PS00893">
    <property type="entry name" value="NUDIX_BOX"/>
    <property type="match status" value="1"/>
</dbReference>
<dbReference type="InterPro" id="IPR020476">
    <property type="entry name" value="Nudix_hydrolase"/>
</dbReference>
<dbReference type="GO" id="GO:0047631">
    <property type="term" value="F:ADP-ribose diphosphatase activity"/>
    <property type="evidence" value="ECO:0007669"/>
    <property type="project" value="TreeGrafter"/>
</dbReference>
<dbReference type="InterPro" id="IPR003293">
    <property type="entry name" value="Nudix_hydrolase6-like"/>
</dbReference>
<accession>A0A8S4D9Q9</accession>
<dbReference type="Pfam" id="PF00293">
    <property type="entry name" value="NUDIX"/>
    <property type="match status" value="1"/>
</dbReference>
<dbReference type="GO" id="GO:0035529">
    <property type="term" value="F:NADH pyrophosphatase activity"/>
    <property type="evidence" value="ECO:0007669"/>
    <property type="project" value="TreeGrafter"/>
</dbReference>
<evidence type="ECO:0000256" key="3">
    <source>
        <dbReference type="RuleBase" id="RU003476"/>
    </source>
</evidence>
<evidence type="ECO:0000313" key="5">
    <source>
        <dbReference type="EMBL" id="CAG9094766.1"/>
    </source>
</evidence>
<feature type="domain" description="Nudix hydrolase" evidence="4">
    <location>
        <begin position="98"/>
        <end position="227"/>
    </location>
</feature>
<dbReference type="EMBL" id="CAJHNJ030000789">
    <property type="protein sequence ID" value="CAG9138721.1"/>
    <property type="molecule type" value="Genomic_DNA"/>
</dbReference>
<gene>
    <name evidence="5" type="ORF">PLXY2_LOCUS1450</name>
    <name evidence="6" type="ORF">PLXY2_LOCUS16974</name>
</gene>
<dbReference type="PANTHER" id="PTHR13994:SF13">
    <property type="entry name" value="FI03680P"/>
    <property type="match status" value="1"/>
</dbReference>